<evidence type="ECO:0000256" key="2">
    <source>
        <dbReference type="ARBA" id="ARBA00023242"/>
    </source>
</evidence>
<dbReference type="InterPro" id="IPR036600">
    <property type="entry name" value="PAH_sf"/>
</dbReference>
<feature type="non-terminal residue" evidence="5">
    <location>
        <position position="1"/>
    </location>
</feature>
<dbReference type="OrthoDB" id="10265969at2759"/>
<feature type="compositionally biased region" description="Basic and acidic residues" evidence="4">
    <location>
        <begin position="39"/>
        <end position="63"/>
    </location>
</feature>
<dbReference type="AlphaFoldDB" id="A0A0R0LT82"/>
<gene>
    <name evidence="5" type="ORF">M153_35390001162</name>
</gene>
<evidence type="ECO:0000313" key="5">
    <source>
        <dbReference type="EMBL" id="KRH92685.1"/>
    </source>
</evidence>
<evidence type="ECO:0000256" key="1">
    <source>
        <dbReference type="ARBA" id="ARBA00004123"/>
    </source>
</evidence>
<reference evidence="5 6" key="1">
    <citation type="submission" date="2015-07" db="EMBL/GenBank/DDBJ databases">
        <title>The genome of Pseudoloma neurophilia, a relevant intracellular parasite of the zebrafish.</title>
        <authorList>
            <person name="Ndikumana S."/>
            <person name="Pelin A."/>
            <person name="Sanders J."/>
            <person name="Corradi N."/>
        </authorList>
    </citation>
    <scope>NUCLEOTIDE SEQUENCE [LARGE SCALE GENOMIC DNA]</scope>
    <source>
        <strain evidence="5 6">MK1</strain>
    </source>
</reference>
<proteinExistence type="predicted"/>
<feature type="region of interest" description="Disordered" evidence="4">
    <location>
        <begin position="365"/>
        <end position="387"/>
    </location>
</feature>
<sequence>MSVDKKDKKEENSYNLQTGHINREERYRPTSPNNIKNGNIRDKSPEMEHTVNGLHREKEHPVNGLHREKEHPVNGLHREKEHPVNGLHRENITRESVNNLHRDPVYREGESKEMNREYYMGMPTRDGVPPRDLPRDGVPPRDISRDLPREGLHMSSRDGTPQFHTPDRHYPPDHPYRMPQRREPARNDVPFREGQLKNELPLRNSEIRNNEIRNSEIRSDQIRSDQIRNNEIRSDQIRNSEIRSDQIYKKPEFSSTRFYSDHSKDFQKDFLVTPKKKDDINLSDAMSFLETVKNNYANELSVYDSFLEVMRDYKHGKLDAAGVVRAATSLFKNKPELLEGFNDFLPAEYKVDRNYRRRVRMDGPRHLMNHPVNESRPIESRLSDSRL</sequence>
<dbReference type="PANTHER" id="PTHR12346">
    <property type="entry name" value="SIN3B-RELATED"/>
    <property type="match status" value="1"/>
</dbReference>
<dbReference type="GO" id="GO:0003714">
    <property type="term" value="F:transcription corepressor activity"/>
    <property type="evidence" value="ECO:0007669"/>
    <property type="project" value="InterPro"/>
</dbReference>
<dbReference type="SUPFAM" id="SSF47762">
    <property type="entry name" value="PAH2 domain"/>
    <property type="match status" value="1"/>
</dbReference>
<keyword evidence="2 3" id="KW-0539">Nucleus</keyword>
<dbReference type="InterPro" id="IPR039774">
    <property type="entry name" value="Sin3-like"/>
</dbReference>
<evidence type="ECO:0000313" key="6">
    <source>
        <dbReference type="Proteomes" id="UP000051530"/>
    </source>
</evidence>
<dbReference type="GO" id="GO:0005634">
    <property type="term" value="C:nucleus"/>
    <property type="evidence" value="ECO:0007669"/>
    <property type="project" value="UniProtKB-SubCell"/>
</dbReference>
<comment type="caution">
    <text evidence="5">The sequence shown here is derived from an EMBL/GenBank/DDBJ whole genome shotgun (WGS) entry which is preliminary data.</text>
</comment>
<protein>
    <submittedName>
        <fullName evidence="5">Histone deacetylase complex, SIN3 component</fullName>
    </submittedName>
</protein>
<evidence type="ECO:0000256" key="4">
    <source>
        <dbReference type="SAM" id="MobiDB-lite"/>
    </source>
</evidence>
<dbReference type="Proteomes" id="UP000051530">
    <property type="component" value="Unassembled WGS sequence"/>
</dbReference>
<dbReference type="VEuPathDB" id="MicrosporidiaDB:M153_35390001162"/>
<dbReference type="EMBL" id="LGUB01000752">
    <property type="protein sequence ID" value="KRH92685.1"/>
    <property type="molecule type" value="Genomic_DNA"/>
</dbReference>
<dbReference type="InterPro" id="IPR003822">
    <property type="entry name" value="PAH"/>
</dbReference>
<feature type="compositionally biased region" description="Basic and acidic residues" evidence="4">
    <location>
        <begin position="128"/>
        <end position="156"/>
    </location>
</feature>
<feature type="compositionally biased region" description="Basic and acidic residues" evidence="4">
    <location>
        <begin position="376"/>
        <end position="387"/>
    </location>
</feature>
<comment type="subcellular location">
    <subcellularLocation>
        <location evidence="1 3">Nucleus</location>
    </subcellularLocation>
</comment>
<evidence type="ECO:0000256" key="3">
    <source>
        <dbReference type="PROSITE-ProRule" id="PRU00810"/>
    </source>
</evidence>
<dbReference type="Pfam" id="PF02671">
    <property type="entry name" value="PAH"/>
    <property type="match status" value="1"/>
</dbReference>
<feature type="region of interest" description="Disordered" evidence="4">
    <location>
        <begin position="1"/>
        <end position="63"/>
    </location>
</feature>
<feature type="compositionally biased region" description="Basic and acidic residues" evidence="4">
    <location>
        <begin position="165"/>
        <end position="184"/>
    </location>
</feature>
<accession>A0A0R0LT82</accession>
<dbReference type="PROSITE" id="PS51477">
    <property type="entry name" value="PAH"/>
    <property type="match status" value="1"/>
</dbReference>
<dbReference type="Gene3D" id="1.20.1160.11">
    <property type="entry name" value="Paired amphipathic helix"/>
    <property type="match status" value="1"/>
</dbReference>
<feature type="non-terminal residue" evidence="5">
    <location>
        <position position="387"/>
    </location>
</feature>
<keyword evidence="6" id="KW-1185">Reference proteome</keyword>
<feature type="region of interest" description="Disordered" evidence="4">
    <location>
        <begin position="122"/>
        <end position="184"/>
    </location>
</feature>
<feature type="compositionally biased region" description="Basic and acidic residues" evidence="4">
    <location>
        <begin position="1"/>
        <end position="12"/>
    </location>
</feature>
<name>A0A0R0LT82_9MICR</name>
<organism evidence="5 6">
    <name type="scientific">Pseudoloma neurophilia</name>
    <dbReference type="NCBI Taxonomy" id="146866"/>
    <lineage>
        <taxon>Eukaryota</taxon>
        <taxon>Fungi</taxon>
        <taxon>Fungi incertae sedis</taxon>
        <taxon>Microsporidia</taxon>
        <taxon>Pseudoloma</taxon>
    </lineage>
</organism>